<proteinExistence type="predicted"/>
<dbReference type="PROSITE" id="PS50006">
    <property type="entry name" value="FHA_DOMAIN"/>
    <property type="match status" value="1"/>
</dbReference>
<dbReference type="RefSeq" id="WP_357977783.1">
    <property type="nucleotide sequence ID" value="NZ_JBFAIH010000006.1"/>
</dbReference>
<gene>
    <name evidence="4" type="ORF">AB0H72_12550</name>
</gene>
<evidence type="ECO:0000259" key="3">
    <source>
        <dbReference type="PROSITE" id="PS50006"/>
    </source>
</evidence>
<reference evidence="4 5" key="1">
    <citation type="submission" date="2024-06" db="EMBL/GenBank/DDBJ databases">
        <title>The Natural Products Discovery Center: Release of the First 8490 Sequenced Strains for Exploring Actinobacteria Biosynthetic Diversity.</title>
        <authorList>
            <person name="Kalkreuter E."/>
            <person name="Kautsar S.A."/>
            <person name="Yang D."/>
            <person name="Bader C.D."/>
            <person name="Teijaro C.N."/>
            <person name="Fluegel L."/>
            <person name="Davis C.M."/>
            <person name="Simpson J.R."/>
            <person name="Lauterbach L."/>
            <person name="Steele A.D."/>
            <person name="Gui C."/>
            <person name="Meng S."/>
            <person name="Li G."/>
            <person name="Viehrig K."/>
            <person name="Ye F."/>
            <person name="Su P."/>
            <person name="Kiefer A.F."/>
            <person name="Nichols A."/>
            <person name="Cepeda A.J."/>
            <person name="Yan W."/>
            <person name="Fan B."/>
            <person name="Jiang Y."/>
            <person name="Adhikari A."/>
            <person name="Zheng C.-J."/>
            <person name="Schuster L."/>
            <person name="Cowan T.M."/>
            <person name="Smanski M.J."/>
            <person name="Chevrette M.G."/>
            <person name="De Carvalho L.P.S."/>
            <person name="Shen B."/>
        </authorList>
    </citation>
    <scope>NUCLEOTIDE SEQUENCE [LARGE SCALE GENOMIC DNA]</scope>
    <source>
        <strain evidence="4 5">NPDC050671</strain>
    </source>
</reference>
<name>A0ABV3F7G5_9NOCA</name>
<dbReference type="Pfam" id="PF00498">
    <property type="entry name" value="FHA"/>
    <property type="match status" value="1"/>
</dbReference>
<evidence type="ECO:0000313" key="4">
    <source>
        <dbReference type="EMBL" id="MEV0363525.1"/>
    </source>
</evidence>
<dbReference type="CDD" id="cd00060">
    <property type="entry name" value="FHA"/>
    <property type="match status" value="1"/>
</dbReference>
<dbReference type="Proteomes" id="UP001551658">
    <property type="component" value="Unassembled WGS sequence"/>
</dbReference>
<accession>A0ABV3F7G5</accession>
<dbReference type="InterPro" id="IPR008984">
    <property type="entry name" value="SMAD_FHA_dom_sf"/>
</dbReference>
<feature type="domain" description="FHA" evidence="3">
    <location>
        <begin position="277"/>
        <end position="333"/>
    </location>
</feature>
<keyword evidence="1" id="KW-0597">Phosphoprotein</keyword>
<dbReference type="EMBL" id="JBFAIH010000006">
    <property type="protein sequence ID" value="MEV0363525.1"/>
    <property type="molecule type" value="Genomic_DNA"/>
</dbReference>
<evidence type="ECO:0000256" key="2">
    <source>
        <dbReference type="SAM" id="MobiDB-lite"/>
    </source>
</evidence>
<evidence type="ECO:0000313" key="5">
    <source>
        <dbReference type="Proteomes" id="UP001551658"/>
    </source>
</evidence>
<sequence length="370" mass="38499">MRVDTSTIGIAPGEGLVARFGDVVIYLVGANASTERILGAVEAVADAEHPGAAIAQRLAAVVFGTGSEPPPFGLVAPTADGTLVLLRGPVSALISGAEGSRRLVGARAFTWVDEIVRDPVRTLTVGPGADGRITPYPRTDLRAGVVPGGGFVIKAAVRRSTKNQNRAATPAKKATNSYEPVATAPAGLAASEPEPESHSGPRTGLAEAPAAEPLPGTRAWSAAPAPMRVDPEPIRLRKEPARPHPHTRAAPGAEQAHPAPPTLVAEDGTAYPLDRAYVIGRGPSVDESVRRKTAAPLVLQRDRHISRVHAYLSVDSGKVFLRDAGTAAGTFVSTPGEPRWTRISQSPTELPPGGRIRISEQVLTYHGGSA</sequence>
<feature type="region of interest" description="Disordered" evidence="2">
    <location>
        <begin position="159"/>
        <end position="259"/>
    </location>
</feature>
<organism evidence="4 5">
    <name type="scientific">Nocardia fusca</name>
    <dbReference type="NCBI Taxonomy" id="941183"/>
    <lineage>
        <taxon>Bacteria</taxon>
        <taxon>Bacillati</taxon>
        <taxon>Actinomycetota</taxon>
        <taxon>Actinomycetes</taxon>
        <taxon>Mycobacteriales</taxon>
        <taxon>Nocardiaceae</taxon>
        <taxon>Nocardia</taxon>
    </lineage>
</organism>
<dbReference type="SUPFAM" id="SSF49879">
    <property type="entry name" value="SMAD/FHA domain"/>
    <property type="match status" value="1"/>
</dbReference>
<comment type="caution">
    <text evidence="4">The sequence shown here is derived from an EMBL/GenBank/DDBJ whole genome shotgun (WGS) entry which is preliminary data.</text>
</comment>
<feature type="compositionally biased region" description="Low complexity" evidence="2">
    <location>
        <begin position="205"/>
        <end position="215"/>
    </location>
</feature>
<dbReference type="Gene3D" id="2.60.200.20">
    <property type="match status" value="1"/>
</dbReference>
<evidence type="ECO:0000256" key="1">
    <source>
        <dbReference type="ARBA" id="ARBA00022553"/>
    </source>
</evidence>
<feature type="compositionally biased region" description="Basic and acidic residues" evidence="2">
    <location>
        <begin position="229"/>
        <end position="242"/>
    </location>
</feature>
<protein>
    <submittedName>
        <fullName evidence="4">FHA domain-containing protein</fullName>
    </submittedName>
</protein>
<dbReference type="InterPro" id="IPR000253">
    <property type="entry name" value="FHA_dom"/>
</dbReference>
<keyword evidence="5" id="KW-1185">Reference proteome</keyword>